<dbReference type="EMBL" id="JBHRYQ010000001">
    <property type="protein sequence ID" value="MFC3811141.1"/>
    <property type="molecule type" value="Genomic_DNA"/>
</dbReference>
<evidence type="ECO:0000313" key="2">
    <source>
        <dbReference type="Proteomes" id="UP001595616"/>
    </source>
</evidence>
<dbReference type="Proteomes" id="UP001595616">
    <property type="component" value="Unassembled WGS sequence"/>
</dbReference>
<name>A0ABV7YW58_9BACT</name>
<protein>
    <submittedName>
        <fullName evidence="1">Uncharacterized protein</fullName>
    </submittedName>
</protein>
<evidence type="ECO:0000313" key="1">
    <source>
        <dbReference type="EMBL" id="MFC3811141.1"/>
    </source>
</evidence>
<proteinExistence type="predicted"/>
<keyword evidence="2" id="KW-1185">Reference proteome</keyword>
<dbReference type="RefSeq" id="WP_379837884.1">
    <property type="nucleotide sequence ID" value="NZ_JBHRYQ010000001.1"/>
</dbReference>
<sequence>MLLKGLKKLIEKSADKPAKLKLKLELTKAYRFENIKLALQEGNQTLVLAKTQKNVALELQPAFEPPKTKMVILKKSYKQATKKSGIAEK</sequence>
<accession>A0ABV7YW58</accession>
<gene>
    <name evidence="1" type="ORF">ACFOOI_10785</name>
</gene>
<reference evidence="2" key="1">
    <citation type="journal article" date="2019" name="Int. J. Syst. Evol. Microbiol.">
        <title>The Global Catalogue of Microorganisms (GCM) 10K type strain sequencing project: providing services to taxonomists for standard genome sequencing and annotation.</title>
        <authorList>
            <consortium name="The Broad Institute Genomics Platform"/>
            <consortium name="The Broad Institute Genome Sequencing Center for Infectious Disease"/>
            <person name="Wu L."/>
            <person name="Ma J."/>
        </authorList>
    </citation>
    <scope>NUCLEOTIDE SEQUENCE [LARGE SCALE GENOMIC DNA]</scope>
    <source>
        <strain evidence="2">CECT 7956</strain>
    </source>
</reference>
<organism evidence="1 2">
    <name type="scientific">Lacihabitans lacunae</name>
    <dbReference type="NCBI Taxonomy" id="1028214"/>
    <lineage>
        <taxon>Bacteria</taxon>
        <taxon>Pseudomonadati</taxon>
        <taxon>Bacteroidota</taxon>
        <taxon>Cytophagia</taxon>
        <taxon>Cytophagales</taxon>
        <taxon>Leadbetterellaceae</taxon>
        <taxon>Lacihabitans</taxon>
    </lineage>
</organism>
<comment type="caution">
    <text evidence="1">The sequence shown here is derived from an EMBL/GenBank/DDBJ whole genome shotgun (WGS) entry which is preliminary data.</text>
</comment>